<dbReference type="Gene3D" id="2.60.40.10">
    <property type="entry name" value="Immunoglobulins"/>
    <property type="match status" value="1"/>
</dbReference>
<accession>A0ABW1ZH54</accession>
<gene>
    <name evidence="1" type="ORF">ACFP90_01160</name>
</gene>
<dbReference type="RefSeq" id="WP_380053600.1">
    <property type="nucleotide sequence ID" value="NZ_JBHSWB010000001.1"/>
</dbReference>
<organism evidence="1 2">
    <name type="scientific">Deinococcus multiflagellatus</name>
    <dbReference type="NCBI Taxonomy" id="1656887"/>
    <lineage>
        <taxon>Bacteria</taxon>
        <taxon>Thermotogati</taxon>
        <taxon>Deinococcota</taxon>
        <taxon>Deinococci</taxon>
        <taxon>Deinococcales</taxon>
        <taxon>Deinococcaceae</taxon>
        <taxon>Deinococcus</taxon>
    </lineage>
</organism>
<dbReference type="InterPro" id="IPR013783">
    <property type="entry name" value="Ig-like_fold"/>
</dbReference>
<comment type="caution">
    <text evidence="1">The sequence shown here is derived from an EMBL/GenBank/DDBJ whole genome shotgun (WGS) entry which is preliminary data.</text>
</comment>
<reference evidence="2" key="1">
    <citation type="journal article" date="2019" name="Int. J. Syst. Evol. Microbiol.">
        <title>The Global Catalogue of Microorganisms (GCM) 10K type strain sequencing project: providing services to taxonomists for standard genome sequencing and annotation.</title>
        <authorList>
            <consortium name="The Broad Institute Genomics Platform"/>
            <consortium name="The Broad Institute Genome Sequencing Center for Infectious Disease"/>
            <person name="Wu L."/>
            <person name="Ma J."/>
        </authorList>
    </citation>
    <scope>NUCLEOTIDE SEQUENCE [LARGE SCALE GENOMIC DNA]</scope>
    <source>
        <strain evidence="2">CCUG 63830</strain>
    </source>
</reference>
<evidence type="ECO:0000313" key="1">
    <source>
        <dbReference type="EMBL" id="MFC6659119.1"/>
    </source>
</evidence>
<protein>
    <submittedName>
        <fullName evidence="1">Uncharacterized protein</fullName>
    </submittedName>
</protein>
<keyword evidence="2" id="KW-1185">Reference proteome</keyword>
<name>A0ABW1ZH54_9DEIO</name>
<evidence type="ECO:0000313" key="2">
    <source>
        <dbReference type="Proteomes" id="UP001596317"/>
    </source>
</evidence>
<dbReference type="Proteomes" id="UP001596317">
    <property type="component" value="Unassembled WGS sequence"/>
</dbReference>
<dbReference type="EMBL" id="JBHSWB010000001">
    <property type="protein sequence ID" value="MFC6659119.1"/>
    <property type="molecule type" value="Genomic_DNA"/>
</dbReference>
<proteinExistence type="predicted"/>
<sequence>MNTNLTFRYTGGNYSGPFRLIAKNSAGAEVGGGSSTLTVQRAGISLSFQGSNSVLRPNSTLDLNVSAYSVGGFTGDVTFSATDLPAGVTVTPVTKTLNGAAFATISLKAADVVPGTYKITLTADGGNGRTASTKVDITVPKPGVTLSVSSYGSVAVYQGSGGTVSVDVKGVEGFSGATTVTLADLPAGVTATPKSVTVTQDATTTVQIPVQVAADAGLGEATVRLTSPDLAANAQNTTATLSIRPARTQLSGSASQSIRATEGVWAVTGGQYDNTAGIYMSTLTRFTMGVQLPRPACPVHPRT</sequence>